<organism evidence="2 3">
    <name type="scientific">Hydrogenophaga crocea</name>
    <dbReference type="NCBI Taxonomy" id="2716225"/>
    <lineage>
        <taxon>Bacteria</taxon>
        <taxon>Pseudomonadati</taxon>
        <taxon>Pseudomonadota</taxon>
        <taxon>Betaproteobacteria</taxon>
        <taxon>Burkholderiales</taxon>
        <taxon>Comamonadaceae</taxon>
        <taxon>Hydrogenophaga</taxon>
    </lineage>
</organism>
<evidence type="ECO:0000259" key="1">
    <source>
        <dbReference type="Pfam" id="PF00117"/>
    </source>
</evidence>
<proteinExistence type="predicted"/>
<dbReference type="InterPro" id="IPR044992">
    <property type="entry name" value="ChyE-like"/>
</dbReference>
<evidence type="ECO:0000313" key="3">
    <source>
        <dbReference type="Proteomes" id="UP000503162"/>
    </source>
</evidence>
<keyword evidence="3" id="KW-1185">Reference proteome</keyword>
<dbReference type="PANTHER" id="PTHR42695">
    <property type="entry name" value="GLUTAMINE AMIDOTRANSFERASE YLR126C-RELATED"/>
    <property type="match status" value="1"/>
</dbReference>
<dbReference type="RefSeq" id="WP_166227570.1">
    <property type="nucleotide sequence ID" value="NZ_CP049989.1"/>
</dbReference>
<dbReference type="InterPro" id="IPR029062">
    <property type="entry name" value="Class_I_gatase-like"/>
</dbReference>
<dbReference type="CDD" id="cd01741">
    <property type="entry name" value="GATase1_1"/>
    <property type="match status" value="1"/>
</dbReference>
<dbReference type="Proteomes" id="UP000503162">
    <property type="component" value="Chromosome"/>
</dbReference>
<reference evidence="2 3" key="1">
    <citation type="submission" date="2020-03" db="EMBL/GenBank/DDBJ databases">
        <title>Hydrogenophaga sp. nov. isolated from cyanobacterial mat.</title>
        <authorList>
            <person name="Thorat V."/>
            <person name="Kirdat K."/>
            <person name="Tiwarekar B."/>
            <person name="Costa E.D."/>
            <person name="Yadav A."/>
        </authorList>
    </citation>
    <scope>NUCLEOTIDE SEQUENCE [LARGE SCALE GENOMIC DNA]</scope>
    <source>
        <strain evidence="2 3">BA0156</strain>
    </source>
</reference>
<name>A0A6G8IIL5_9BURK</name>
<sequence length="246" mass="26536">MAVSVSAPVHDVLVLQHTLEDHPAYLGQWLDAQGADWQVFCTEAGQAYPASVAPYRALAVLGGEWSANDERPSLRQAEALIREAEALGVPVLGHCLGGQLMARAFGGRVARLPQPEVGWLPITLHDTPAARAWFGGLRQATVYQWHYDGFVGLPAGAEWLASSPACPHQAFALGIHLAMQFHVEITPPKIADWLAAPGAVYPGAIARHPDSVQPPEAMRAATARHQAGSEALADAIYAAWRARWRR</sequence>
<dbReference type="Gene3D" id="3.40.50.880">
    <property type="match status" value="1"/>
</dbReference>
<dbReference type="AlphaFoldDB" id="A0A6G8IIL5"/>
<protein>
    <submittedName>
        <fullName evidence="2">C26 family cysteine hydrolase domain-containing family</fullName>
    </submittedName>
</protein>
<dbReference type="Pfam" id="PF00117">
    <property type="entry name" value="GATase"/>
    <property type="match status" value="1"/>
</dbReference>
<dbReference type="PROSITE" id="PS51273">
    <property type="entry name" value="GATASE_TYPE_1"/>
    <property type="match status" value="1"/>
</dbReference>
<accession>A0A6G8IIL5</accession>
<dbReference type="KEGG" id="hcz:G9Q37_12840"/>
<evidence type="ECO:0000313" key="2">
    <source>
        <dbReference type="EMBL" id="QIM52963.1"/>
    </source>
</evidence>
<keyword evidence="2" id="KW-0378">Hydrolase</keyword>
<gene>
    <name evidence="2" type="ORF">G9Q37_12840</name>
</gene>
<dbReference type="EMBL" id="CP049989">
    <property type="protein sequence ID" value="QIM52963.1"/>
    <property type="molecule type" value="Genomic_DNA"/>
</dbReference>
<dbReference type="SUPFAM" id="SSF52317">
    <property type="entry name" value="Class I glutamine amidotransferase-like"/>
    <property type="match status" value="1"/>
</dbReference>
<feature type="domain" description="Glutamine amidotransferase" evidence="1">
    <location>
        <begin position="69"/>
        <end position="187"/>
    </location>
</feature>
<dbReference type="GO" id="GO:0005829">
    <property type="term" value="C:cytosol"/>
    <property type="evidence" value="ECO:0007669"/>
    <property type="project" value="TreeGrafter"/>
</dbReference>
<dbReference type="GO" id="GO:0016787">
    <property type="term" value="F:hydrolase activity"/>
    <property type="evidence" value="ECO:0007669"/>
    <property type="project" value="UniProtKB-KW"/>
</dbReference>
<dbReference type="PANTHER" id="PTHR42695:SF5">
    <property type="entry name" value="GLUTAMINE AMIDOTRANSFERASE YLR126C-RELATED"/>
    <property type="match status" value="1"/>
</dbReference>
<dbReference type="InterPro" id="IPR017926">
    <property type="entry name" value="GATASE"/>
</dbReference>